<name>A0A9W7G5T4_9STRA</name>
<dbReference type="OrthoDB" id="46339at2759"/>
<evidence type="ECO:0000313" key="3">
    <source>
        <dbReference type="Proteomes" id="UP001165065"/>
    </source>
</evidence>
<evidence type="ECO:0000313" key="2">
    <source>
        <dbReference type="EMBL" id="GMI34219.1"/>
    </source>
</evidence>
<protein>
    <submittedName>
        <fullName evidence="2">Uncharacterized protein</fullName>
    </submittedName>
</protein>
<reference evidence="3" key="1">
    <citation type="journal article" date="2023" name="Commun. Biol.">
        <title>Genome analysis of Parmales, the sister group of diatoms, reveals the evolutionary specialization of diatoms from phago-mixotrophs to photoautotrophs.</title>
        <authorList>
            <person name="Ban H."/>
            <person name="Sato S."/>
            <person name="Yoshikawa S."/>
            <person name="Yamada K."/>
            <person name="Nakamura Y."/>
            <person name="Ichinomiya M."/>
            <person name="Sato N."/>
            <person name="Blanc-Mathieu R."/>
            <person name="Endo H."/>
            <person name="Kuwata A."/>
            <person name="Ogata H."/>
        </authorList>
    </citation>
    <scope>NUCLEOTIDE SEQUENCE [LARGE SCALE GENOMIC DNA]</scope>
</reference>
<gene>
    <name evidence="2" type="ORF">TrCOL_g13828</name>
</gene>
<dbReference type="EMBL" id="BRYA01000040">
    <property type="protein sequence ID" value="GMI34219.1"/>
    <property type="molecule type" value="Genomic_DNA"/>
</dbReference>
<comment type="caution">
    <text evidence="2">The sequence shown here is derived from an EMBL/GenBank/DDBJ whole genome shotgun (WGS) entry which is preliminary data.</text>
</comment>
<sequence length="109" mass="11274">MIASRRAFTKASIASVVALSPKIAQAADSQKEQKYVRPAGSENAITSAAFQAQADLTNERLRKSGFKLDTEAESSARLSSALSSFSYESATTGGGSKKGAGGAAASRKR</sequence>
<evidence type="ECO:0000256" key="1">
    <source>
        <dbReference type="SAM" id="MobiDB-lite"/>
    </source>
</evidence>
<proteinExistence type="predicted"/>
<feature type="region of interest" description="Disordered" evidence="1">
    <location>
        <begin position="86"/>
        <end position="109"/>
    </location>
</feature>
<organism evidence="2 3">
    <name type="scientific">Triparma columacea</name>
    <dbReference type="NCBI Taxonomy" id="722753"/>
    <lineage>
        <taxon>Eukaryota</taxon>
        <taxon>Sar</taxon>
        <taxon>Stramenopiles</taxon>
        <taxon>Ochrophyta</taxon>
        <taxon>Bolidophyceae</taxon>
        <taxon>Parmales</taxon>
        <taxon>Triparmaceae</taxon>
        <taxon>Triparma</taxon>
    </lineage>
</organism>
<dbReference type="AlphaFoldDB" id="A0A9W7G5T4"/>
<keyword evidence="3" id="KW-1185">Reference proteome</keyword>
<accession>A0A9W7G5T4</accession>
<feature type="compositionally biased region" description="Gly residues" evidence="1">
    <location>
        <begin position="92"/>
        <end position="102"/>
    </location>
</feature>
<dbReference type="Proteomes" id="UP001165065">
    <property type="component" value="Unassembled WGS sequence"/>
</dbReference>